<evidence type="ECO:0000313" key="3">
    <source>
        <dbReference type="Proteomes" id="UP000199095"/>
    </source>
</evidence>
<sequence length="102" mass="11540">MIGWLNVGSFVFGLIALILPIINLYKKHDQKNWFVLSVMSIGACAISLFFQIYNSYYRVKAEDWSALMDTMGAKGFAAAVLLIVTLILNVITLFVFRNRTTK</sequence>
<keyword evidence="1" id="KW-0472">Membrane</keyword>
<dbReference type="RefSeq" id="WP_093132831.1">
    <property type="nucleotide sequence ID" value="NZ_FOHJ01000003.1"/>
</dbReference>
<keyword evidence="1" id="KW-0812">Transmembrane</keyword>
<evidence type="ECO:0000313" key="2">
    <source>
        <dbReference type="EMBL" id="SET18772.1"/>
    </source>
</evidence>
<feature type="transmembrane region" description="Helical" evidence="1">
    <location>
        <begin position="73"/>
        <end position="96"/>
    </location>
</feature>
<dbReference type="EMBL" id="FOHJ01000003">
    <property type="protein sequence ID" value="SET18772.1"/>
    <property type="molecule type" value="Genomic_DNA"/>
</dbReference>
<proteinExistence type="predicted"/>
<keyword evidence="3" id="KW-1185">Reference proteome</keyword>
<reference evidence="3" key="1">
    <citation type="submission" date="2016-10" db="EMBL/GenBank/DDBJ databases">
        <authorList>
            <person name="Varghese N."/>
            <person name="Submissions S."/>
        </authorList>
    </citation>
    <scope>NUCLEOTIDE SEQUENCE [LARGE SCALE GENOMIC DNA]</scope>
    <source>
        <strain evidence="3">CGMCC 1.3566</strain>
    </source>
</reference>
<dbReference type="Proteomes" id="UP000199095">
    <property type="component" value="Unassembled WGS sequence"/>
</dbReference>
<feature type="transmembrane region" description="Helical" evidence="1">
    <location>
        <begin position="6"/>
        <end position="25"/>
    </location>
</feature>
<dbReference type="OrthoDB" id="1758157at2"/>
<keyword evidence="1" id="KW-1133">Transmembrane helix</keyword>
<accession>A0A1I0CHZ9</accession>
<feature type="transmembrane region" description="Helical" evidence="1">
    <location>
        <begin position="32"/>
        <end position="53"/>
    </location>
</feature>
<protein>
    <submittedName>
        <fullName evidence="2">Cytochrome c oxidase subunit 4</fullName>
    </submittedName>
</protein>
<organism evidence="2 3">
    <name type="scientific">Salinibacillus kushneri</name>
    <dbReference type="NCBI Taxonomy" id="237682"/>
    <lineage>
        <taxon>Bacteria</taxon>
        <taxon>Bacillati</taxon>
        <taxon>Bacillota</taxon>
        <taxon>Bacilli</taxon>
        <taxon>Bacillales</taxon>
        <taxon>Bacillaceae</taxon>
        <taxon>Salinibacillus</taxon>
    </lineage>
</organism>
<gene>
    <name evidence="2" type="ORF">SAMN05421676_103169</name>
</gene>
<dbReference type="AlphaFoldDB" id="A0A1I0CHZ9"/>
<evidence type="ECO:0000256" key="1">
    <source>
        <dbReference type="SAM" id="Phobius"/>
    </source>
</evidence>
<name>A0A1I0CHZ9_9BACI</name>